<dbReference type="STRING" id="767434.Fraau_2070"/>
<dbReference type="SUPFAM" id="SSF53756">
    <property type="entry name" value="UDP-Glycosyltransferase/glycogen phosphorylase"/>
    <property type="match status" value="1"/>
</dbReference>
<reference evidence="2" key="1">
    <citation type="submission" date="2012-02" db="EMBL/GenBank/DDBJ databases">
        <title>The complete genome of Frateuria aurantia DSM 6220.</title>
        <authorList>
            <consortium name="US DOE Joint Genome Institute (JGI-PGF)"/>
            <person name="Lucas S."/>
            <person name="Copeland A."/>
            <person name="Lapidus A."/>
            <person name="Glavina del Rio T."/>
            <person name="Dalin E."/>
            <person name="Tice H."/>
            <person name="Bruce D."/>
            <person name="Goodwin L."/>
            <person name="Pitluck S."/>
            <person name="Peters L."/>
            <person name="Ovchinnikova G."/>
            <person name="Teshima H."/>
            <person name="Kyrpides N."/>
            <person name="Mavromatis K."/>
            <person name="Ivanova N."/>
            <person name="Brettin T."/>
            <person name="Detter J.C."/>
            <person name="Han C."/>
            <person name="Larimer F."/>
            <person name="Land M."/>
            <person name="Hauser L."/>
            <person name="Markowitz V."/>
            <person name="Cheng J.-F."/>
            <person name="Hugenholtz P."/>
            <person name="Woyke T."/>
            <person name="Wu D."/>
            <person name="Brambilla E."/>
            <person name="Klenk H.-P."/>
            <person name="Eisen J.A."/>
        </authorList>
    </citation>
    <scope>NUCLEOTIDE SEQUENCE</scope>
    <source>
        <strain evidence="2">DSM 6220</strain>
    </source>
</reference>
<feature type="domain" description="Glycosyltransferase 2-like" evidence="1">
    <location>
        <begin position="898"/>
        <end position="1075"/>
    </location>
</feature>
<keyword evidence="2" id="KW-0808">Transferase</keyword>
<evidence type="ECO:0000313" key="2">
    <source>
        <dbReference type="EMBL" id="AFC86454.1"/>
    </source>
</evidence>
<dbReference type="EMBL" id="CP003350">
    <property type="protein sequence ID" value="AFC86454.1"/>
    <property type="molecule type" value="Genomic_DNA"/>
</dbReference>
<dbReference type="CDD" id="cd04186">
    <property type="entry name" value="GT_2_like_c"/>
    <property type="match status" value="1"/>
</dbReference>
<accession>H8L3D2</accession>
<dbReference type="GO" id="GO:0016740">
    <property type="term" value="F:transferase activity"/>
    <property type="evidence" value="ECO:0007669"/>
    <property type="project" value="UniProtKB-KW"/>
</dbReference>
<dbReference type="InterPro" id="IPR001173">
    <property type="entry name" value="Glyco_trans_2-like"/>
</dbReference>
<dbReference type="Gene3D" id="3.40.50.2000">
    <property type="entry name" value="Glycogen Phosphorylase B"/>
    <property type="match status" value="1"/>
</dbReference>
<sequence length="1513" mass="166022">MKYSIVACAVVDQVDDTLEAWLDYQHACGVEQVLLYLREMPEAWRELPPAHTRPCPWPEALTVEAAWAHACRRMQGRADWLLCQAATQYVYAVGGGALIEVLDAVAADIGQIQLGEMDSDDPAASVSLLRLAAMNATDAGLEMLSGWGQASTAAGVDDQAASASGLQAAVWPNAVCGAMLRSAGQPAAEWSAVIPAPMRDTLAQALRRQCGQTLSEALQPWTTHGASGPQALHGLEALILLLKVLAEAHAQPRALLLGDTPPKLAQAVLAAGYQLDLVEARTAQVRTLQHLLPAEPGIRLARCAWSTLDGDLDYALIVMNDGAYCCNQAPAADEAARSAGLARLLHADGVMLRVGHGGNTAPAVTAGPLQPVLDFQVMPDWQAPQVLLASKARSLLQAETAVFLPSSSDSQIAASLSVWGTCPEALKVLQGLVSVPASQAVMRRVQQWRSDGMTGGWVRSIHFMAPVSEVQAQLGPDLQFHAEVAVGVPAARRWLCRLREMARLGRLESFVSALRRWAGFLHDQADDQGLLDGQWFDALPAHVHEDAEGRLQRLDGEWCYRVPVDLRLVICLGLWQLASDSALHRLMPAASPMDKVRWLAALLDRDMPALWLASTARIHRLTGYGAGAGTEVAPTETPLPAYTAQLSEMHLRPAVVSVLRRRLEQGAGLPRLAVMLMGDDSDTAALQRSLLSLQATDYPGGIKVLATVAEGFGEDCLAVVTASPADWIFLLDIGDQLDVATAWIVADRVTALTGLQACYMDEDRIVAGQRIEPIFKPDFNLDLLRGYAYVGRGLVFRRSAWLELGGPDPALEAAAPAELLLRLAEQHGPAAIGHIAEALYSAQTSFDAWLKSPLLAMHWPQLIGRHLQRLGVAHELMPGPLAGSTRVRYLHAERPLVSIIIPTRNQLPLLAALIDSLLAQTAYPHFELLVVDNGSDDPDACRYLDGLDALPGEQIRVLRHPGVFNYSAMNNQAALQARGDYLLLLNNDTAMLEPGWLEAMLHHAQRPEVGIVGAKLYYPDGRVQHAGVVMGLDRVAGHPFIGSPASAGGYMQRLKFDQQYSAVTAACMMIRAEIYHQVGGLDAADLTVSYNDIDLCLKVQQAGYLIVWTPHAHVMHHGSVSQRQLDEGQQAAKRARFRAEQEVMYRRWLPWMAADPAYNRNLSLSGHGFELDPYRHIAWQPLVTKVQPRVVCHPADRTGCGHYRVRQPFAAMHREEVLEGTVTEALLLPVTLARFETDAIILQRQHTDAQREALRRYLRFSDAFKVYELDDYMFNLPMKSVHRGAMPKDLRKQLRQAVAMTDRFVVSTQVLAEQFADMHDDIRVVLNRLPTDWWSGLKAERRAGAKPRVGWGGGSSHTGDLELIADVVRELADEVDWVFFGMCPDKLKPYVKEFHTGVPIEQYPAKLASLNLDLAVAPLEDNLFNHCKSNLRLLEYGACGFPVVCSDLITYRGDLPVTRVKNRFKDWVAAIRMHVADLDATAAMGDALRDAVMRDWTLTGQNLVEWRDAWLPD</sequence>
<dbReference type="Gene3D" id="3.90.550.10">
    <property type="entry name" value="Spore Coat Polysaccharide Biosynthesis Protein SpsA, Chain A"/>
    <property type="match status" value="2"/>
</dbReference>
<dbReference type="PANTHER" id="PTHR43179">
    <property type="entry name" value="RHAMNOSYLTRANSFERASE WBBL"/>
    <property type="match status" value="1"/>
</dbReference>
<dbReference type="eggNOG" id="COG1216">
    <property type="taxonomic scope" value="Bacteria"/>
</dbReference>
<dbReference type="RefSeq" id="WP_014403457.1">
    <property type="nucleotide sequence ID" value="NC_017033.1"/>
</dbReference>
<organism evidence="2 3">
    <name type="scientific">Frateuria aurantia (strain ATCC 33424 / DSM 6220 / KCTC 2777 / LMG 1558 / NBRC 3245 / NCIMB 13370)</name>
    <name type="common">Acetobacter aurantius</name>
    <dbReference type="NCBI Taxonomy" id="767434"/>
    <lineage>
        <taxon>Bacteria</taxon>
        <taxon>Pseudomonadati</taxon>
        <taxon>Pseudomonadota</taxon>
        <taxon>Gammaproteobacteria</taxon>
        <taxon>Lysobacterales</taxon>
        <taxon>Rhodanobacteraceae</taxon>
        <taxon>Frateuria</taxon>
    </lineage>
</organism>
<protein>
    <submittedName>
        <fullName evidence="2">Putative glycosyltransferase</fullName>
    </submittedName>
</protein>
<evidence type="ECO:0000259" key="1">
    <source>
        <dbReference type="Pfam" id="PF00535"/>
    </source>
</evidence>
<dbReference type="PANTHER" id="PTHR43179:SF7">
    <property type="entry name" value="RHAMNOSYLTRANSFERASE WBBL"/>
    <property type="match status" value="1"/>
</dbReference>
<dbReference type="OrthoDB" id="9179784at2"/>
<name>H8L3D2_FRAAD</name>
<dbReference type="Pfam" id="PF00535">
    <property type="entry name" value="Glycos_transf_2"/>
    <property type="match status" value="1"/>
</dbReference>
<dbReference type="KEGG" id="fau:Fraau_2070"/>
<gene>
    <name evidence="2" type="ordered locus">Fraau_2070</name>
</gene>
<proteinExistence type="predicted"/>
<dbReference type="InterPro" id="IPR029044">
    <property type="entry name" value="Nucleotide-diphossugar_trans"/>
</dbReference>
<dbReference type="SUPFAM" id="SSF53448">
    <property type="entry name" value="Nucleotide-diphospho-sugar transferases"/>
    <property type="match status" value="2"/>
</dbReference>
<dbReference type="Proteomes" id="UP000005234">
    <property type="component" value="Chromosome"/>
</dbReference>
<keyword evidence="3" id="KW-1185">Reference proteome</keyword>
<dbReference type="HOGENOM" id="CLU_248084_0_0_6"/>
<evidence type="ECO:0000313" key="3">
    <source>
        <dbReference type="Proteomes" id="UP000005234"/>
    </source>
</evidence>